<feature type="non-terminal residue" evidence="1">
    <location>
        <position position="570"/>
    </location>
</feature>
<dbReference type="AlphaFoldDB" id="A0A9D4VDK1"/>
<proteinExistence type="predicted"/>
<dbReference type="EMBL" id="JABFUD020000002">
    <property type="protein sequence ID" value="KAI5083691.1"/>
    <property type="molecule type" value="Genomic_DNA"/>
</dbReference>
<protein>
    <submittedName>
        <fullName evidence="1">Uncharacterized protein</fullName>
    </submittedName>
</protein>
<evidence type="ECO:0000313" key="2">
    <source>
        <dbReference type="Proteomes" id="UP000886520"/>
    </source>
</evidence>
<reference evidence="1" key="1">
    <citation type="submission" date="2021-01" db="EMBL/GenBank/DDBJ databases">
        <title>Adiantum capillus-veneris genome.</title>
        <authorList>
            <person name="Fang Y."/>
            <person name="Liao Q."/>
        </authorList>
    </citation>
    <scope>NUCLEOTIDE SEQUENCE</scope>
    <source>
        <strain evidence="1">H3</strain>
        <tissue evidence="1">Leaf</tissue>
    </source>
</reference>
<accession>A0A9D4VDK1</accession>
<keyword evidence="2" id="KW-1185">Reference proteome</keyword>
<evidence type="ECO:0000313" key="1">
    <source>
        <dbReference type="EMBL" id="KAI5083691.1"/>
    </source>
</evidence>
<gene>
    <name evidence="1" type="ORF">GOP47_0003434</name>
</gene>
<comment type="caution">
    <text evidence="1">The sequence shown here is derived from an EMBL/GenBank/DDBJ whole genome shotgun (WGS) entry which is preliminary data.</text>
</comment>
<name>A0A9D4VDK1_ADICA</name>
<dbReference type="OrthoDB" id="10267967at2759"/>
<organism evidence="1 2">
    <name type="scientific">Adiantum capillus-veneris</name>
    <name type="common">Maidenhair fern</name>
    <dbReference type="NCBI Taxonomy" id="13818"/>
    <lineage>
        <taxon>Eukaryota</taxon>
        <taxon>Viridiplantae</taxon>
        <taxon>Streptophyta</taxon>
        <taxon>Embryophyta</taxon>
        <taxon>Tracheophyta</taxon>
        <taxon>Polypodiopsida</taxon>
        <taxon>Polypodiidae</taxon>
        <taxon>Polypodiales</taxon>
        <taxon>Pteridineae</taxon>
        <taxon>Pteridaceae</taxon>
        <taxon>Vittarioideae</taxon>
        <taxon>Adiantum</taxon>
    </lineage>
</organism>
<dbReference type="Proteomes" id="UP000886520">
    <property type="component" value="Chromosome 3"/>
</dbReference>
<sequence>TSKCYNSVNFPHLETKVSRLSSKDVKKQNSLRYPMVSGFPAMMEMLHVLRSLWETLFPFALLWWNVMLCATCARYYSWNRSCLRLQWGGHQFHEEGMGKSGVEENGKKGVPLSYQSEDVSHGEMESSSLTQTSCMQKMELGSCLPQSLPSTQELNSDVSFHDARVDDVVLCSQKEHHDDHNEDFELEDSIMCGAHVSKALDLILPPGTSKLSCLHFPDESTQQPRLLEEAYWAACRFLLPHQVAPLVMYRINRNFLDMEAPILQLLHNIYTGFSTLEEHMQVNAINFVARVLSRIHSKEYAYLARKIANYLTSTRCSVHDSVIRLVSSSSLNDHDCTKNILSSDPLEGTMDYFASGFGEHPPSSHISDCGLRSDVCDMLDDADQDVSDDECSFRSTLSQSYDGCVRSSHVGSNDCLNDGNAVQSRQMDGDIVYPADSQSTVESGKEMGFFHDGSIQLNENYCFFYDRSADWDVKYGGSHLCQGVDSICGGYYDTGDQVLSNYSYFDGRFECDDTVSGGLKFYDGTEAHGSSSKLKEPPLSDTWWDEDAVLVGNQAREEVDDSMEQAWQVV</sequence>